<dbReference type="Gene3D" id="3.60.10.10">
    <property type="entry name" value="Endonuclease/exonuclease/phosphatase"/>
    <property type="match status" value="1"/>
</dbReference>
<feature type="non-terminal residue" evidence="2">
    <location>
        <position position="1"/>
    </location>
</feature>
<keyword evidence="2" id="KW-0808">Transferase</keyword>
<dbReference type="InterPro" id="IPR054722">
    <property type="entry name" value="PolX-like_BBD"/>
</dbReference>
<name>A0A699HRG0_TANCI</name>
<accession>A0A699HRG0</accession>
<organism evidence="2">
    <name type="scientific">Tanacetum cinerariifolium</name>
    <name type="common">Dalmatian daisy</name>
    <name type="synonym">Chrysanthemum cinerariifolium</name>
    <dbReference type="NCBI Taxonomy" id="118510"/>
    <lineage>
        <taxon>Eukaryota</taxon>
        <taxon>Viridiplantae</taxon>
        <taxon>Streptophyta</taxon>
        <taxon>Embryophyta</taxon>
        <taxon>Tracheophyta</taxon>
        <taxon>Spermatophyta</taxon>
        <taxon>Magnoliopsida</taxon>
        <taxon>eudicotyledons</taxon>
        <taxon>Gunneridae</taxon>
        <taxon>Pentapetalae</taxon>
        <taxon>asterids</taxon>
        <taxon>campanulids</taxon>
        <taxon>Asterales</taxon>
        <taxon>Asteraceae</taxon>
        <taxon>Asteroideae</taxon>
        <taxon>Anthemideae</taxon>
        <taxon>Anthemidinae</taxon>
        <taxon>Tanacetum</taxon>
    </lineage>
</organism>
<dbReference type="SUPFAM" id="SSF56219">
    <property type="entry name" value="DNase I-like"/>
    <property type="match status" value="1"/>
</dbReference>
<dbReference type="AlphaFoldDB" id="A0A699HRG0"/>
<keyword evidence="2" id="KW-0695">RNA-directed DNA polymerase</keyword>
<evidence type="ECO:0000259" key="1">
    <source>
        <dbReference type="Pfam" id="PF22936"/>
    </source>
</evidence>
<comment type="caution">
    <text evidence="2">The sequence shown here is derived from an EMBL/GenBank/DDBJ whole genome shotgun (WGS) entry which is preliminary data.</text>
</comment>
<sequence>ICLWIIDSGFSKHMTANRTILTNFGKKFLGTVRFGNNDFAVIAGYRDGLEATFQKSTCFVRNKDGVDLLTGFDSVSLIDFCYSPLIAAILEVGYSLGIFKSRIDLAVEYGSGLIAFNVSIQYEHGDDLAARIQRMKGNDGNAAAKPPRMPIKGLNNPNSGVGLKDTSLNEALKSVKTNVTSFGESTNPSWLTMNPSSVTNEQNIWSSSVPTGSFTSLFDDSIVVLVLTGWTSYDQPSTMKPTSKTPIVKSVDINVEPTSYAGATGASKCSLRKYFVWLFHWWSTKTSLQKDELTRIPIWVKLYEVPIQVFEENGISLIATYLGKPIMLDSYTSAMCKDSWGRSSFTRCLIEINSEADLKDSITIGIPDLEGPGFTKQTIRVEYEWKPPRCQTCNIFGHTVESCPKKVVTTLVVTDFNDGFQQIVNTKRNNKRNSASNMLPKGVPVVKGFQVGKDFAFQPKAPKAGSNGSDTRSENIRGLNRTPKQKEVRQVVNENNLRVCAILESHVDVAAIYDTCKKVCRRWKWTSNGSLCFKGSRIILGWNDNLVDVMIMAQTNQVMHVQLNTRVDNKTLFCSFVYADNYYMDRRALWSNLVGHAGLMHNRPWVLMGDFNAALNLEDHSSGGYEPNVAMCDFKEWVQAMEVSDVKCTGLHFT</sequence>
<proteinExistence type="predicted"/>
<gene>
    <name evidence="2" type="ORF">Tci_436687</name>
</gene>
<dbReference type="PANTHER" id="PTHR31286">
    <property type="entry name" value="GLYCINE-RICH CELL WALL STRUCTURAL PROTEIN 1.8-LIKE"/>
    <property type="match status" value="1"/>
</dbReference>
<dbReference type="InterPro" id="IPR040256">
    <property type="entry name" value="At4g02000-like"/>
</dbReference>
<dbReference type="PANTHER" id="PTHR31286:SF99">
    <property type="entry name" value="DUF4283 DOMAIN-CONTAINING PROTEIN"/>
    <property type="match status" value="1"/>
</dbReference>
<protein>
    <submittedName>
        <fullName evidence="2">RNA-directed DNA polymerase, eukaryota, reverse transcriptase zinc-binding domain protein</fullName>
    </submittedName>
</protein>
<keyword evidence="2" id="KW-0548">Nucleotidyltransferase</keyword>
<feature type="domain" description="Retrovirus-related Pol polyprotein from transposon TNT 1-94-like beta-barrel" evidence="1">
    <location>
        <begin position="4"/>
        <end position="44"/>
    </location>
</feature>
<dbReference type="EMBL" id="BKCJ010196644">
    <property type="protein sequence ID" value="GEY64713.1"/>
    <property type="molecule type" value="Genomic_DNA"/>
</dbReference>
<dbReference type="Pfam" id="PF22936">
    <property type="entry name" value="Pol_BBD"/>
    <property type="match status" value="1"/>
</dbReference>
<evidence type="ECO:0000313" key="2">
    <source>
        <dbReference type="EMBL" id="GEY64713.1"/>
    </source>
</evidence>
<reference evidence="2" key="1">
    <citation type="journal article" date="2019" name="Sci. Rep.">
        <title>Draft genome of Tanacetum cinerariifolium, the natural source of mosquito coil.</title>
        <authorList>
            <person name="Yamashiro T."/>
            <person name="Shiraishi A."/>
            <person name="Satake H."/>
            <person name="Nakayama K."/>
        </authorList>
    </citation>
    <scope>NUCLEOTIDE SEQUENCE</scope>
</reference>
<dbReference type="InterPro" id="IPR036691">
    <property type="entry name" value="Endo/exonu/phosph_ase_sf"/>
</dbReference>
<dbReference type="GO" id="GO:0003964">
    <property type="term" value="F:RNA-directed DNA polymerase activity"/>
    <property type="evidence" value="ECO:0007669"/>
    <property type="project" value="UniProtKB-KW"/>
</dbReference>